<protein>
    <recommendedName>
        <fullName evidence="1">N-acetyltransferase domain-containing protein</fullName>
    </recommendedName>
</protein>
<dbReference type="SUPFAM" id="SSF55729">
    <property type="entry name" value="Acyl-CoA N-acyltransferases (Nat)"/>
    <property type="match status" value="1"/>
</dbReference>
<dbReference type="InterPro" id="IPR045057">
    <property type="entry name" value="Gcn5-rel_NAT"/>
</dbReference>
<accession>A0A327ZE88</accession>
<dbReference type="Proteomes" id="UP000249341">
    <property type="component" value="Unassembled WGS sequence"/>
</dbReference>
<dbReference type="PANTHER" id="PTHR31435">
    <property type="entry name" value="PROTEIN NATD1"/>
    <property type="match status" value="1"/>
</dbReference>
<dbReference type="CDD" id="cd04301">
    <property type="entry name" value="NAT_SF"/>
    <property type="match status" value="1"/>
</dbReference>
<dbReference type="EMBL" id="QLMJ01000005">
    <property type="protein sequence ID" value="RAK38472.1"/>
    <property type="molecule type" value="Genomic_DNA"/>
</dbReference>
<evidence type="ECO:0000259" key="1">
    <source>
        <dbReference type="PROSITE" id="PS51729"/>
    </source>
</evidence>
<dbReference type="PANTHER" id="PTHR31435:SF10">
    <property type="entry name" value="BSR4717 PROTEIN"/>
    <property type="match status" value="1"/>
</dbReference>
<feature type="domain" description="N-acetyltransferase" evidence="1">
    <location>
        <begin position="7"/>
        <end position="93"/>
    </location>
</feature>
<sequence>MSEFQVRDNPTARRFELLADGEVGALAVYHIRGEAVIILHTETAPAMQGRGLASELARQTLDQIRERGQKVVPSCPFFAKYIGEHPEYADLVSKG</sequence>
<dbReference type="PROSITE" id="PS51729">
    <property type="entry name" value="GNAT_YJDJ"/>
    <property type="match status" value="1"/>
</dbReference>
<gene>
    <name evidence="2" type="ORF">B0I29_105420</name>
</gene>
<dbReference type="Pfam" id="PF14542">
    <property type="entry name" value="Acetyltransf_CG"/>
    <property type="match status" value="1"/>
</dbReference>
<dbReference type="AlphaFoldDB" id="A0A327ZE88"/>
<organism evidence="2 3">
    <name type="scientific">Actinoplanes lutulentus</name>
    <dbReference type="NCBI Taxonomy" id="1287878"/>
    <lineage>
        <taxon>Bacteria</taxon>
        <taxon>Bacillati</taxon>
        <taxon>Actinomycetota</taxon>
        <taxon>Actinomycetes</taxon>
        <taxon>Micromonosporales</taxon>
        <taxon>Micromonosporaceae</taxon>
        <taxon>Actinoplanes</taxon>
    </lineage>
</organism>
<proteinExistence type="predicted"/>
<reference evidence="2 3" key="1">
    <citation type="submission" date="2018-06" db="EMBL/GenBank/DDBJ databases">
        <title>Genomic Encyclopedia of Type Strains, Phase III (KMG-III): the genomes of soil and plant-associated and newly described type strains.</title>
        <authorList>
            <person name="Whitman W."/>
        </authorList>
    </citation>
    <scope>NUCLEOTIDE SEQUENCE [LARGE SCALE GENOMIC DNA]</scope>
    <source>
        <strain evidence="2 3">CGMCC 4.7090</strain>
    </source>
</reference>
<comment type="caution">
    <text evidence="2">The sequence shown here is derived from an EMBL/GenBank/DDBJ whole genome shotgun (WGS) entry which is preliminary data.</text>
</comment>
<evidence type="ECO:0000313" key="2">
    <source>
        <dbReference type="EMBL" id="RAK38472.1"/>
    </source>
</evidence>
<name>A0A327ZE88_9ACTN</name>
<evidence type="ECO:0000313" key="3">
    <source>
        <dbReference type="Proteomes" id="UP000249341"/>
    </source>
</evidence>
<dbReference type="RefSeq" id="WP_111649553.1">
    <property type="nucleotide sequence ID" value="NZ_JACHWI010000002.1"/>
</dbReference>
<dbReference type="OrthoDB" id="5405911at2"/>
<dbReference type="InterPro" id="IPR016181">
    <property type="entry name" value="Acyl_CoA_acyltransferase"/>
</dbReference>
<dbReference type="InterPro" id="IPR031165">
    <property type="entry name" value="GNAT_YJDJ"/>
</dbReference>
<keyword evidence="3" id="KW-1185">Reference proteome</keyword>
<dbReference type="Gene3D" id="3.40.630.30">
    <property type="match status" value="1"/>
</dbReference>